<sequence length="640" mass="73439">MPSLFKAPHPMLNRKALSPSRKGKPPTPTCIYTYVQNGDERQRAHFKLREAYLIVVSVTEQRVSIFNAGARLQCLFFVDVIESLGRLTFPSITCFDADLLYLYTSILRTFKRHHDPEILALIGGFPNDTMITIDTLLTPSQWPLGLGIMVLLLAVIALAYTQSWQKYLLGNLHVQRASTSATPSRSLPPSKKSAERSLKSTCNAPKYHDAFPPSRRFTLSQVAKTIPPRFGTVLNSSNPLTEHMAKNKLLMTQSYTLGFETPKYTPTGFSTQEINAMGDFPPYDVLTGVPLPQPYEGFDPKTALPRPYRPIRWQYHQTMSFQKMELDWWLEVENTYCSRIAERQGLFKKYGKKVLDYLPGSELATKELMEMCLQFYCARYPACFSLSPDKRTFYNVLLKTTTEIRSMHPLHVLVNNVPEDFAVVLRNDEDGLYYLRAGVICSSLGWSVSTKIGLKLEDIHKPIPDYKEKMSFSMDRFFSKMSTDAPIQRASWGLEIGAPLFMPAGHPHEKLREIQRENLTIEECNLRVDWQTLRRLPLSGGVLFNYKALFTPVTEFRDEPYIPALMCKILKEGKKNLMEYKGTWHVEHVVIPAMEEWAKEQVEKGLVVPQEGEETWKEETLAESPYFPGWEEKWHKQQGF</sequence>
<dbReference type="AlphaFoldDB" id="A0A8A3P9P9"/>
<dbReference type="InterPro" id="IPR021848">
    <property type="entry name" value="HODM_asu-like"/>
</dbReference>
<organism evidence="2 3">
    <name type="scientific">Monilinia vaccinii-corymbosi</name>
    <dbReference type="NCBI Taxonomy" id="61207"/>
    <lineage>
        <taxon>Eukaryota</taxon>
        <taxon>Fungi</taxon>
        <taxon>Dikarya</taxon>
        <taxon>Ascomycota</taxon>
        <taxon>Pezizomycotina</taxon>
        <taxon>Leotiomycetes</taxon>
        <taxon>Helotiales</taxon>
        <taxon>Sclerotiniaceae</taxon>
        <taxon>Monilinia</taxon>
    </lineage>
</organism>
<gene>
    <name evidence="2" type="ORF">DSL72_004274</name>
</gene>
<feature type="region of interest" description="Disordered" evidence="1">
    <location>
        <begin position="1"/>
        <end position="25"/>
    </location>
</feature>
<evidence type="ECO:0000256" key="1">
    <source>
        <dbReference type="SAM" id="MobiDB-lite"/>
    </source>
</evidence>
<accession>A0A8A3P9P9</accession>
<dbReference type="EMBL" id="CP063405">
    <property type="protein sequence ID" value="QSZ29757.1"/>
    <property type="molecule type" value="Genomic_DNA"/>
</dbReference>
<dbReference type="OrthoDB" id="5043642at2759"/>
<protein>
    <submittedName>
        <fullName evidence="2">Uncharacterized protein</fullName>
    </submittedName>
</protein>
<evidence type="ECO:0000313" key="3">
    <source>
        <dbReference type="Proteomes" id="UP000672032"/>
    </source>
</evidence>
<name>A0A8A3P9P9_9HELO</name>
<dbReference type="Proteomes" id="UP000672032">
    <property type="component" value="Chromosome 1"/>
</dbReference>
<reference evidence="2" key="1">
    <citation type="submission" date="2020-10" db="EMBL/GenBank/DDBJ databases">
        <title>Genome Sequence of Monilinia vaccinii-corymbosi Sheds Light on Mummy Berry Disease Infection of Blueberry and Mating Type.</title>
        <authorList>
            <person name="Yow A.G."/>
            <person name="Zhang Y."/>
            <person name="Bansal K."/>
            <person name="Eacker S.M."/>
            <person name="Sullivan S."/>
            <person name="Liachko I."/>
            <person name="Cubeta M.A."/>
            <person name="Rollins J.A."/>
            <person name="Ashrafi H."/>
        </authorList>
    </citation>
    <scope>NUCLEOTIDE SEQUENCE</scope>
    <source>
        <strain evidence="2">RL-1</strain>
    </source>
</reference>
<keyword evidence="3" id="KW-1185">Reference proteome</keyword>
<evidence type="ECO:0000313" key="2">
    <source>
        <dbReference type="EMBL" id="QSZ29757.1"/>
    </source>
</evidence>
<dbReference type="Pfam" id="PF11927">
    <property type="entry name" value="HODM_asu-like"/>
    <property type="match status" value="1"/>
</dbReference>
<proteinExistence type="predicted"/>